<comment type="caution">
    <text evidence="1">The sequence shown here is derived from an EMBL/GenBank/DDBJ whole genome shotgun (WGS) entry which is preliminary data.</text>
</comment>
<accession>A0AAD2GX11</accession>
<gene>
    <name evidence="1" type="ORF">MYCIT1_LOCUS3557</name>
</gene>
<dbReference type="AlphaFoldDB" id="A0AAD2GX11"/>
<name>A0AAD2GX11_9AGAR</name>
<sequence length="132" mass="14280">MVALSASLGTGSFKDAHRGFLTLTPLAPNGLGSCTNQRVAVKRMTQGRDEWGSARRFDVSAKYWHTIGECNLLLWAISLFDLSLSFIDHKLAKTGPPPPSLVIPNIHFVEGGIALVHESTVGKNVQTASSHR</sequence>
<organism evidence="1 2">
    <name type="scientific">Mycena citricolor</name>
    <dbReference type="NCBI Taxonomy" id="2018698"/>
    <lineage>
        <taxon>Eukaryota</taxon>
        <taxon>Fungi</taxon>
        <taxon>Dikarya</taxon>
        <taxon>Basidiomycota</taxon>
        <taxon>Agaricomycotina</taxon>
        <taxon>Agaricomycetes</taxon>
        <taxon>Agaricomycetidae</taxon>
        <taxon>Agaricales</taxon>
        <taxon>Marasmiineae</taxon>
        <taxon>Mycenaceae</taxon>
        <taxon>Mycena</taxon>
    </lineage>
</organism>
<keyword evidence="2" id="KW-1185">Reference proteome</keyword>
<dbReference type="EMBL" id="CAVNYO010000045">
    <property type="protein sequence ID" value="CAK5263854.1"/>
    <property type="molecule type" value="Genomic_DNA"/>
</dbReference>
<proteinExistence type="predicted"/>
<protein>
    <submittedName>
        <fullName evidence="1">Uncharacterized protein</fullName>
    </submittedName>
</protein>
<dbReference type="Proteomes" id="UP001295794">
    <property type="component" value="Unassembled WGS sequence"/>
</dbReference>
<evidence type="ECO:0000313" key="1">
    <source>
        <dbReference type="EMBL" id="CAK5263854.1"/>
    </source>
</evidence>
<reference evidence="1" key="1">
    <citation type="submission" date="2023-11" db="EMBL/GenBank/DDBJ databases">
        <authorList>
            <person name="De Vega J J."/>
            <person name="De Vega J J."/>
        </authorList>
    </citation>
    <scope>NUCLEOTIDE SEQUENCE</scope>
</reference>
<evidence type="ECO:0000313" key="2">
    <source>
        <dbReference type="Proteomes" id="UP001295794"/>
    </source>
</evidence>